<dbReference type="Proteomes" id="UP000004521">
    <property type="component" value="Unassembled WGS sequence"/>
</dbReference>
<comment type="caution">
    <text evidence="1">The sequence shown here is derived from an EMBL/GenBank/DDBJ whole genome shotgun (WGS) entry which is preliminary data.</text>
</comment>
<sequence>MNKNIPIFIEKGSELAGAATGGALGFLSCGPVGAAIGSGTGVIISMAGEVVADYIQRTLSNREIIRSAGAAALSINQIKMKLDNGQELRDDDFFRIRIAYRPKAEELFEAMLLKSKNQYEEHKVNFYANLFSNACFDDSLEPDMISWFMLVLERLTFGHLNTLNELVLLGSNSKWEWGDMSAIEKMNPIIASHLEELKSMRLLTQDHWGDTPIASTNIAITFIKAIGFSNPFACESDHILRANKCT</sequence>
<reference evidence="1 2" key="1">
    <citation type="journal article" date="2012" name="J. Bacteriol.">
        <title>Draft Genome Sequence of Vibrio fischeri SR5, a Strain Isolated from the Light Organ of the Mediterranean Squid Sepiola robusta.</title>
        <authorList>
            <person name="Gyllborg M.C."/>
            <person name="Sahl J.W."/>
            <person name="Cronin D.C.III."/>
            <person name="Rasko D.A."/>
            <person name="Mandel M.J."/>
        </authorList>
    </citation>
    <scope>NUCLEOTIDE SEQUENCE [LARGE SCALE GENOMIC DNA]</scope>
    <source>
        <strain evidence="1 2">SR5</strain>
    </source>
</reference>
<accession>A0AAV3EMN5</accession>
<dbReference type="AlphaFoldDB" id="A0AAV3EMN5"/>
<organism evidence="1 2">
    <name type="scientific">Aliivibrio fischeri SR5</name>
    <dbReference type="NCBI Taxonomy" id="1088719"/>
    <lineage>
        <taxon>Bacteria</taxon>
        <taxon>Pseudomonadati</taxon>
        <taxon>Pseudomonadota</taxon>
        <taxon>Gammaproteobacteria</taxon>
        <taxon>Vibrionales</taxon>
        <taxon>Vibrionaceae</taxon>
        <taxon>Aliivibrio</taxon>
    </lineage>
</organism>
<protein>
    <submittedName>
        <fullName evidence="1">Uncharacterized protein</fullName>
    </submittedName>
</protein>
<dbReference type="EMBL" id="AHIH01000015">
    <property type="protein sequence ID" value="EHN68015.1"/>
    <property type="molecule type" value="Genomic_DNA"/>
</dbReference>
<evidence type="ECO:0000313" key="2">
    <source>
        <dbReference type="Proteomes" id="UP000004521"/>
    </source>
</evidence>
<gene>
    <name evidence="1" type="ORF">VFSR5_2740</name>
</gene>
<dbReference type="PROSITE" id="PS51257">
    <property type="entry name" value="PROKAR_LIPOPROTEIN"/>
    <property type="match status" value="1"/>
</dbReference>
<evidence type="ECO:0000313" key="1">
    <source>
        <dbReference type="EMBL" id="EHN68015.1"/>
    </source>
</evidence>
<dbReference type="RefSeq" id="WP_005424052.1">
    <property type="nucleotide sequence ID" value="NZ_JH584329.1"/>
</dbReference>
<name>A0AAV3EMN5_ALIFS</name>
<proteinExistence type="predicted"/>